<keyword evidence="2 8" id="KW-0813">Transport</keyword>
<accession>A0ABQ6C352</accession>
<evidence type="ECO:0000256" key="5">
    <source>
        <dbReference type="ARBA" id="ARBA00023077"/>
    </source>
</evidence>
<evidence type="ECO:0000256" key="4">
    <source>
        <dbReference type="ARBA" id="ARBA00022692"/>
    </source>
</evidence>
<dbReference type="PROSITE" id="PS52016">
    <property type="entry name" value="TONB_DEPENDENT_REC_3"/>
    <property type="match status" value="1"/>
</dbReference>
<evidence type="ECO:0000256" key="8">
    <source>
        <dbReference type="PROSITE-ProRule" id="PRU01360"/>
    </source>
</evidence>
<evidence type="ECO:0000256" key="2">
    <source>
        <dbReference type="ARBA" id="ARBA00022448"/>
    </source>
</evidence>
<reference evidence="11" key="1">
    <citation type="journal article" date="2019" name="Int. J. Syst. Evol. Microbiol.">
        <title>The Global Catalogue of Microorganisms (GCM) 10K type strain sequencing project: providing services to taxonomists for standard genome sequencing and annotation.</title>
        <authorList>
            <consortium name="The Broad Institute Genomics Platform"/>
            <consortium name="The Broad Institute Genome Sequencing Center for Infectious Disease"/>
            <person name="Wu L."/>
            <person name="Ma J."/>
        </authorList>
    </citation>
    <scope>NUCLEOTIDE SEQUENCE [LARGE SCALE GENOMIC DNA]</scope>
    <source>
        <strain evidence="11">NBRC 109341</strain>
    </source>
</reference>
<name>A0ABQ6C352_9BURK</name>
<dbReference type="InterPro" id="IPR039426">
    <property type="entry name" value="TonB-dep_rcpt-like"/>
</dbReference>
<gene>
    <name evidence="10" type="ORF">GCM10007935_17630</name>
</gene>
<evidence type="ECO:0000256" key="1">
    <source>
        <dbReference type="ARBA" id="ARBA00004571"/>
    </source>
</evidence>
<dbReference type="EMBL" id="BSPB01000010">
    <property type="protein sequence ID" value="GLS14332.1"/>
    <property type="molecule type" value="Genomic_DNA"/>
</dbReference>
<dbReference type="SUPFAM" id="SSF56935">
    <property type="entry name" value="Porins"/>
    <property type="match status" value="1"/>
</dbReference>
<keyword evidence="11" id="KW-1185">Reference proteome</keyword>
<keyword evidence="4 8" id="KW-0812">Transmembrane</keyword>
<proteinExistence type="inferred from homology"/>
<dbReference type="PANTHER" id="PTHR32552:SF74">
    <property type="entry name" value="HYDROXAMATE SIDEROPHORE RECEPTOR FHUE"/>
    <property type="match status" value="1"/>
</dbReference>
<evidence type="ECO:0000256" key="3">
    <source>
        <dbReference type="ARBA" id="ARBA00022452"/>
    </source>
</evidence>
<dbReference type="InterPro" id="IPR000531">
    <property type="entry name" value="Beta-barrel_TonB"/>
</dbReference>
<organism evidence="10 11">
    <name type="scientific">Hydrogenophaga electricum</name>
    <dbReference type="NCBI Taxonomy" id="1230953"/>
    <lineage>
        <taxon>Bacteria</taxon>
        <taxon>Pseudomonadati</taxon>
        <taxon>Pseudomonadota</taxon>
        <taxon>Betaproteobacteria</taxon>
        <taxon>Burkholderiales</taxon>
        <taxon>Comamonadaceae</taxon>
        <taxon>Hydrogenophaga</taxon>
    </lineage>
</organism>
<comment type="caution">
    <text evidence="10">The sequence shown here is derived from an EMBL/GenBank/DDBJ whole genome shotgun (WGS) entry which is preliminary data.</text>
</comment>
<dbReference type="InterPro" id="IPR036942">
    <property type="entry name" value="Beta-barrel_TonB_sf"/>
</dbReference>
<keyword evidence="6 8" id="KW-0472">Membrane</keyword>
<evidence type="ECO:0000313" key="10">
    <source>
        <dbReference type="EMBL" id="GLS14332.1"/>
    </source>
</evidence>
<dbReference type="RefSeq" id="WP_234267639.1">
    <property type="nucleotide sequence ID" value="NZ_BSPB01000010.1"/>
</dbReference>
<dbReference type="Pfam" id="PF00593">
    <property type="entry name" value="TonB_dep_Rec_b-barrel"/>
    <property type="match status" value="1"/>
</dbReference>
<evidence type="ECO:0000313" key="11">
    <source>
        <dbReference type="Proteomes" id="UP001156903"/>
    </source>
</evidence>
<dbReference type="PANTHER" id="PTHR32552">
    <property type="entry name" value="FERRICHROME IRON RECEPTOR-RELATED"/>
    <property type="match status" value="1"/>
</dbReference>
<keyword evidence="7 8" id="KW-0998">Cell outer membrane</keyword>
<protein>
    <recommendedName>
        <fullName evidence="9">TonB-dependent receptor-like beta-barrel domain-containing protein</fullName>
    </recommendedName>
</protein>
<comment type="subcellular location">
    <subcellularLocation>
        <location evidence="1 8">Cell outer membrane</location>
        <topology evidence="1 8">Multi-pass membrane protein</topology>
    </subcellularLocation>
</comment>
<keyword evidence="3 8" id="KW-1134">Transmembrane beta strand</keyword>
<dbReference type="Gene3D" id="2.40.170.20">
    <property type="entry name" value="TonB-dependent receptor, beta-barrel domain"/>
    <property type="match status" value="1"/>
</dbReference>
<comment type="similarity">
    <text evidence="8">Belongs to the TonB-dependent receptor family.</text>
</comment>
<dbReference type="Proteomes" id="UP001156903">
    <property type="component" value="Unassembled WGS sequence"/>
</dbReference>
<keyword evidence="5" id="KW-0798">TonB box</keyword>
<evidence type="ECO:0000256" key="6">
    <source>
        <dbReference type="ARBA" id="ARBA00023136"/>
    </source>
</evidence>
<sequence length="319" mass="34615">MNIPVDIFNFNHALIPEPETPAYASQLQDKASLLGLYGNTRLAVTPGLYLHLGGRLNWYRDHTDNLITGQVTSDYQQDAQFTPYAGLVYDLGPQWSVYASYASTFVPQSQYAVFNGGALKPAEGDNHEAGVKGALLEGQLNVAFALFHTKKRHVAVLDTENLGGCPGISTSDCYRNASLLRSKGFDAEVAGRIAPGWEVAAGYTYLTTRDDAGAPLTSDAPHNLLRVSSSYTLPGAWSAWTIGASLNAQSSSYVTVVRNPGRAILDLRASYRIDRHWSASLNVGNVFDKTYWEYVGGTRNGSGYGTPRSAMLTLRGSFD</sequence>
<evidence type="ECO:0000259" key="9">
    <source>
        <dbReference type="Pfam" id="PF00593"/>
    </source>
</evidence>
<feature type="domain" description="TonB-dependent receptor-like beta-barrel" evidence="9">
    <location>
        <begin position="27"/>
        <end position="286"/>
    </location>
</feature>
<evidence type="ECO:0000256" key="7">
    <source>
        <dbReference type="ARBA" id="ARBA00023237"/>
    </source>
</evidence>